<dbReference type="AlphaFoldDB" id="A0AAV2SHI1"/>
<protein>
    <submittedName>
        <fullName evidence="1">Uncharacterized protein</fullName>
    </submittedName>
</protein>
<proteinExistence type="predicted"/>
<evidence type="ECO:0000313" key="1">
    <source>
        <dbReference type="EMBL" id="CAL4189287.1"/>
    </source>
</evidence>
<keyword evidence="2" id="KW-1185">Reference proteome</keyword>
<gene>
    <name evidence="1" type="ORF">MNOR_LOCUS36371</name>
</gene>
<dbReference type="Proteomes" id="UP001497623">
    <property type="component" value="Unassembled WGS sequence"/>
</dbReference>
<organism evidence="1 2">
    <name type="scientific">Meganyctiphanes norvegica</name>
    <name type="common">Northern krill</name>
    <name type="synonym">Thysanopoda norvegica</name>
    <dbReference type="NCBI Taxonomy" id="48144"/>
    <lineage>
        <taxon>Eukaryota</taxon>
        <taxon>Metazoa</taxon>
        <taxon>Ecdysozoa</taxon>
        <taxon>Arthropoda</taxon>
        <taxon>Crustacea</taxon>
        <taxon>Multicrustacea</taxon>
        <taxon>Malacostraca</taxon>
        <taxon>Eumalacostraca</taxon>
        <taxon>Eucarida</taxon>
        <taxon>Euphausiacea</taxon>
        <taxon>Euphausiidae</taxon>
        <taxon>Meganyctiphanes</taxon>
    </lineage>
</organism>
<accession>A0AAV2SHI1</accession>
<sequence>FVYNIKFSYCRSRRTSNSGYFWSKDDAFSQSMNQDNYKITNQDEAIQINTKVILRNDNELLEVCSSNVYLQAGEMNSLRKSSSEGRFTILTIPRVGEEESFLPHIEKDNFDELSQSNESNYYLSHIGGPY</sequence>
<name>A0AAV2SHI1_MEGNR</name>
<dbReference type="EMBL" id="CAXKWB010065941">
    <property type="protein sequence ID" value="CAL4189287.1"/>
    <property type="molecule type" value="Genomic_DNA"/>
</dbReference>
<reference evidence="1 2" key="1">
    <citation type="submission" date="2024-05" db="EMBL/GenBank/DDBJ databases">
        <authorList>
            <person name="Wallberg A."/>
        </authorList>
    </citation>
    <scope>NUCLEOTIDE SEQUENCE [LARGE SCALE GENOMIC DNA]</scope>
</reference>
<comment type="caution">
    <text evidence="1">The sequence shown here is derived from an EMBL/GenBank/DDBJ whole genome shotgun (WGS) entry which is preliminary data.</text>
</comment>
<feature type="non-terminal residue" evidence="1">
    <location>
        <position position="1"/>
    </location>
</feature>
<feature type="non-terminal residue" evidence="1">
    <location>
        <position position="130"/>
    </location>
</feature>
<evidence type="ECO:0000313" key="2">
    <source>
        <dbReference type="Proteomes" id="UP001497623"/>
    </source>
</evidence>